<dbReference type="EMBL" id="CP009498">
    <property type="protein sequence ID" value="AKL98599.1"/>
    <property type="molecule type" value="Genomic_DNA"/>
</dbReference>
<organism evidence="3 4">
    <name type="scientific">Endomicrobium proavitum</name>
    <dbReference type="NCBI Taxonomy" id="1408281"/>
    <lineage>
        <taxon>Bacteria</taxon>
        <taxon>Pseudomonadati</taxon>
        <taxon>Elusimicrobiota</taxon>
        <taxon>Endomicrobiia</taxon>
        <taxon>Endomicrobiales</taxon>
        <taxon>Endomicrobiaceae</taxon>
        <taxon>Endomicrobium</taxon>
    </lineage>
</organism>
<keyword evidence="1" id="KW-0175">Coiled coil</keyword>
<dbReference type="KEGG" id="epo:Epro_1220"/>
<reference evidence="3 4" key="1">
    <citation type="submission" date="2014-09" db="EMBL/GenBank/DDBJ databases">
        <title>Complete genome sequence of Endomicrobium proavitum.</title>
        <authorList>
            <person name="Zheng H."/>
        </authorList>
    </citation>
    <scope>NUCLEOTIDE SEQUENCE [LARGE SCALE GENOMIC DNA]</scope>
    <source>
        <strain evidence="3 4">Rsa215</strain>
    </source>
</reference>
<evidence type="ECO:0000313" key="4">
    <source>
        <dbReference type="Proteomes" id="UP000035337"/>
    </source>
</evidence>
<dbReference type="InterPro" id="IPR004518">
    <property type="entry name" value="MazG-like_dom"/>
</dbReference>
<name>A0A0G3WM94_9BACT</name>
<evidence type="ECO:0000259" key="2">
    <source>
        <dbReference type="Pfam" id="PF03819"/>
    </source>
</evidence>
<dbReference type="CDD" id="cd11528">
    <property type="entry name" value="NTP-PPase_MazG_Nterm"/>
    <property type="match status" value="1"/>
</dbReference>
<dbReference type="GO" id="GO:0046061">
    <property type="term" value="P:dATP catabolic process"/>
    <property type="evidence" value="ECO:0007669"/>
    <property type="project" value="TreeGrafter"/>
</dbReference>
<evidence type="ECO:0000313" key="3">
    <source>
        <dbReference type="EMBL" id="AKL98599.1"/>
    </source>
</evidence>
<feature type="coiled-coil region" evidence="1">
    <location>
        <begin position="1"/>
        <end position="68"/>
    </location>
</feature>
<dbReference type="GO" id="GO:0006203">
    <property type="term" value="P:dGTP catabolic process"/>
    <property type="evidence" value="ECO:0007669"/>
    <property type="project" value="TreeGrafter"/>
</dbReference>
<dbReference type="Gene3D" id="1.10.287.1080">
    <property type="entry name" value="MazG-like"/>
    <property type="match status" value="1"/>
</dbReference>
<dbReference type="GO" id="GO:0047429">
    <property type="term" value="F:nucleoside triphosphate diphosphatase activity"/>
    <property type="evidence" value="ECO:0007669"/>
    <property type="project" value="TreeGrafter"/>
</dbReference>
<sequence>MKRYLREFEKLVNIMARLRAKNGCAWDREQTYETLVKHLISETEEVRLAVKNKDLENLEEELGDILLQVVFNAQIAKENKSFDIADIISTLNKKLIRRHPHIFGNYKVKNTQDIIEMWDKIKAKEKAGKIKKK</sequence>
<dbReference type="InterPro" id="IPR011551">
    <property type="entry name" value="NTP_PyrPHydrolase_MazG"/>
</dbReference>
<proteinExistence type="predicted"/>
<dbReference type="GO" id="GO:0006950">
    <property type="term" value="P:response to stress"/>
    <property type="evidence" value="ECO:0007669"/>
    <property type="project" value="UniProtKB-ARBA"/>
</dbReference>
<protein>
    <submittedName>
        <fullName evidence="3">Putative nucleotide pyrophosphohydrolase MazG</fullName>
    </submittedName>
</protein>
<dbReference type="GO" id="GO:0046052">
    <property type="term" value="P:UTP catabolic process"/>
    <property type="evidence" value="ECO:0007669"/>
    <property type="project" value="TreeGrafter"/>
</dbReference>
<dbReference type="FunFam" id="1.10.287.1080:FF:000001">
    <property type="entry name" value="Nucleoside triphosphate pyrophosphohydrolase"/>
    <property type="match status" value="1"/>
</dbReference>
<dbReference type="AlphaFoldDB" id="A0A0G3WM94"/>
<dbReference type="GO" id="GO:0046076">
    <property type="term" value="P:dTTP catabolic process"/>
    <property type="evidence" value="ECO:0007669"/>
    <property type="project" value="TreeGrafter"/>
</dbReference>
<dbReference type="SUPFAM" id="SSF101386">
    <property type="entry name" value="all-alpha NTP pyrophosphatases"/>
    <property type="match status" value="1"/>
</dbReference>
<feature type="domain" description="NTP pyrophosphohydrolase MazG-like" evidence="2">
    <location>
        <begin position="30"/>
        <end position="103"/>
    </location>
</feature>
<dbReference type="STRING" id="1408281.Epro_1220"/>
<keyword evidence="4" id="KW-1185">Reference proteome</keyword>
<dbReference type="GO" id="GO:0046047">
    <property type="term" value="P:TTP catabolic process"/>
    <property type="evidence" value="ECO:0007669"/>
    <property type="project" value="TreeGrafter"/>
</dbReference>
<dbReference type="PANTHER" id="PTHR30522">
    <property type="entry name" value="NUCLEOSIDE TRIPHOSPHATE PYROPHOSPHOHYDROLASE"/>
    <property type="match status" value="1"/>
</dbReference>
<keyword evidence="3" id="KW-0378">Hydrolase</keyword>
<dbReference type="Proteomes" id="UP000035337">
    <property type="component" value="Chromosome"/>
</dbReference>
<accession>A0A0G3WM94</accession>
<dbReference type="Pfam" id="PF03819">
    <property type="entry name" value="MazG"/>
    <property type="match status" value="1"/>
</dbReference>
<dbReference type="RefSeq" id="WP_202812876.1">
    <property type="nucleotide sequence ID" value="NZ_CP009498.1"/>
</dbReference>
<dbReference type="GO" id="GO:0046081">
    <property type="term" value="P:dUTP catabolic process"/>
    <property type="evidence" value="ECO:0007669"/>
    <property type="project" value="TreeGrafter"/>
</dbReference>
<evidence type="ECO:0000256" key="1">
    <source>
        <dbReference type="SAM" id="Coils"/>
    </source>
</evidence>
<dbReference type="InterPro" id="IPR048015">
    <property type="entry name" value="NTP-PPase_MazG-like_N"/>
</dbReference>
<gene>
    <name evidence="3" type="primary">mazG</name>
    <name evidence="3" type="ORF">Epro_1220</name>
</gene>
<dbReference type="PANTHER" id="PTHR30522:SF0">
    <property type="entry name" value="NUCLEOSIDE TRIPHOSPHATE PYROPHOSPHOHYDROLASE"/>
    <property type="match status" value="1"/>
</dbReference>